<evidence type="ECO:0000256" key="1">
    <source>
        <dbReference type="ARBA" id="ARBA00011955"/>
    </source>
</evidence>
<feature type="binding site" evidence="11">
    <location>
        <position position="290"/>
    </location>
    <ligand>
        <name>Mg(2+)</name>
        <dbReference type="ChEBI" id="CHEBI:18420"/>
    </ligand>
</feature>
<comment type="catalytic activity">
    <reaction evidence="9 10">
        <text>L-threonyl-[protein] + FAD = FMN-L-threonyl-[protein] + AMP + H(+)</text>
        <dbReference type="Rhea" id="RHEA:36847"/>
        <dbReference type="Rhea" id="RHEA-COMP:11060"/>
        <dbReference type="Rhea" id="RHEA-COMP:11061"/>
        <dbReference type="ChEBI" id="CHEBI:15378"/>
        <dbReference type="ChEBI" id="CHEBI:30013"/>
        <dbReference type="ChEBI" id="CHEBI:57692"/>
        <dbReference type="ChEBI" id="CHEBI:74257"/>
        <dbReference type="ChEBI" id="CHEBI:456215"/>
        <dbReference type="EC" id="2.7.1.180"/>
    </reaction>
</comment>
<proteinExistence type="inferred from homology"/>
<feature type="binding site" evidence="11">
    <location>
        <position position="286"/>
    </location>
    <ligand>
        <name>Mg(2+)</name>
        <dbReference type="ChEBI" id="CHEBI:18420"/>
    </ligand>
</feature>
<dbReference type="PIRSF" id="PIRSF006268">
    <property type="entry name" value="ApbE"/>
    <property type="match status" value="1"/>
</dbReference>
<evidence type="ECO:0000313" key="12">
    <source>
        <dbReference type="EMBL" id="ABG84929.1"/>
    </source>
</evidence>
<keyword evidence="5 10" id="KW-0479">Metal-binding</keyword>
<dbReference type="KEGG" id="cpf:CPF_2491"/>
<keyword evidence="4 10" id="KW-0808">Transferase</keyword>
<evidence type="ECO:0000256" key="4">
    <source>
        <dbReference type="ARBA" id="ARBA00022679"/>
    </source>
</evidence>
<evidence type="ECO:0000256" key="5">
    <source>
        <dbReference type="ARBA" id="ARBA00022723"/>
    </source>
</evidence>
<dbReference type="InterPro" id="IPR003374">
    <property type="entry name" value="ApbE-like_sf"/>
</dbReference>
<dbReference type="GO" id="GO:0016740">
    <property type="term" value="F:transferase activity"/>
    <property type="evidence" value="ECO:0007669"/>
    <property type="project" value="UniProtKB-UniRule"/>
</dbReference>
<dbReference type="SUPFAM" id="SSF143631">
    <property type="entry name" value="ApbE-like"/>
    <property type="match status" value="1"/>
</dbReference>
<dbReference type="RefSeq" id="WP_011591078.1">
    <property type="nucleotide sequence ID" value="NC_008261.1"/>
</dbReference>
<dbReference type="GO" id="GO:0046872">
    <property type="term" value="F:metal ion binding"/>
    <property type="evidence" value="ECO:0007669"/>
    <property type="project" value="UniProtKB-UniRule"/>
</dbReference>
<dbReference type="PaxDb" id="195103-CPF_2491"/>
<feature type="binding site" evidence="11">
    <location>
        <position position="172"/>
    </location>
    <ligand>
        <name>Mg(2+)</name>
        <dbReference type="ChEBI" id="CHEBI:18420"/>
    </ligand>
</feature>
<dbReference type="HOGENOM" id="CLU_044403_1_0_9"/>
<evidence type="ECO:0000256" key="7">
    <source>
        <dbReference type="ARBA" id="ARBA00022842"/>
    </source>
</evidence>
<gene>
    <name evidence="12" type="ordered locus">CPF_2491</name>
</gene>
<dbReference type="Proteomes" id="UP000001823">
    <property type="component" value="Chromosome"/>
</dbReference>
<evidence type="ECO:0000313" key="13">
    <source>
        <dbReference type="Proteomes" id="UP000001823"/>
    </source>
</evidence>
<dbReference type="Gene3D" id="3.10.520.10">
    <property type="entry name" value="ApbE-like domains"/>
    <property type="match status" value="1"/>
</dbReference>
<comment type="similarity">
    <text evidence="10">Belongs to the ApbE family.</text>
</comment>
<dbReference type="eggNOG" id="COG1477">
    <property type="taxonomic scope" value="Bacteria"/>
</dbReference>
<organism evidence="12 13">
    <name type="scientific">Clostridium perfringens (strain ATCC 13124 / DSM 756 / JCM 1290 / NCIMB 6125 / NCTC 8237 / Type A)</name>
    <dbReference type="NCBI Taxonomy" id="195103"/>
    <lineage>
        <taxon>Bacteria</taxon>
        <taxon>Bacillati</taxon>
        <taxon>Bacillota</taxon>
        <taxon>Clostridia</taxon>
        <taxon>Eubacteriales</taxon>
        <taxon>Clostridiaceae</taxon>
        <taxon>Clostridium</taxon>
    </lineage>
</organism>
<evidence type="ECO:0000256" key="10">
    <source>
        <dbReference type="PIRNR" id="PIRNR006268"/>
    </source>
</evidence>
<comment type="cofactor">
    <cofactor evidence="11">
        <name>Mg(2+)</name>
        <dbReference type="ChEBI" id="CHEBI:18420"/>
    </cofactor>
    <cofactor evidence="11">
        <name>Mn(2+)</name>
        <dbReference type="ChEBI" id="CHEBI:29035"/>
    </cofactor>
    <text evidence="11">Magnesium. Can also use manganese.</text>
</comment>
<keyword evidence="6 10" id="KW-0274">FAD</keyword>
<dbReference type="EMBL" id="CP000246">
    <property type="protein sequence ID" value="ABG84929.1"/>
    <property type="molecule type" value="Genomic_DNA"/>
</dbReference>
<sequence>MENLRHICIFLCMVLTFTLNGCSIKKEPISKSSFFMGTIVNITLYDKFDEGIIDKAFNKISEIESLLSLNIQNSEINKINEKSGIEPVKVTQTTFDIIEKSLEYSKASKGNFDITIGPLVNLWGIGSEDARVPDNNEILDTIKLINYENIILDKENTTVFLKEENMVLDLGAIAKGYIADLISDILIEEGVSKAIIDLGGNIFALGEKNKNENWTIGIQNPFENRGAPLGTLSICNKSVVTSGIYERYLEINNTKYHHILNPKTGYPYDNNLASVTIVSSKSIDGDALSTSTFGMGLSDGLELIESLPEIEGIFVTKSKEIFISKGLKNNFKLLDNSFKIAN</sequence>
<dbReference type="AlphaFoldDB" id="A0A0H2YW02"/>
<evidence type="ECO:0000256" key="9">
    <source>
        <dbReference type="ARBA" id="ARBA00048540"/>
    </source>
</evidence>
<evidence type="ECO:0000256" key="3">
    <source>
        <dbReference type="ARBA" id="ARBA00022630"/>
    </source>
</evidence>
<evidence type="ECO:0000256" key="11">
    <source>
        <dbReference type="PIRSR" id="PIRSR006268-2"/>
    </source>
</evidence>
<evidence type="ECO:0000256" key="8">
    <source>
        <dbReference type="ARBA" id="ARBA00031306"/>
    </source>
</evidence>
<keyword evidence="7 10" id="KW-0460">Magnesium</keyword>
<dbReference type="Pfam" id="PF02424">
    <property type="entry name" value="ApbE"/>
    <property type="match status" value="1"/>
</dbReference>
<dbReference type="PANTHER" id="PTHR30040:SF2">
    <property type="entry name" value="FAD:PROTEIN FMN TRANSFERASE"/>
    <property type="match status" value="1"/>
</dbReference>
<accession>A0A0H2YW02</accession>
<reference evidence="12 13" key="1">
    <citation type="journal article" date="2006" name="Genome Res.">
        <title>Skewed genomic variability in strains of the toxigenic bacterial pathogen, Clostridium perfringens.</title>
        <authorList>
            <person name="Myers G.S."/>
            <person name="Rasko D.A."/>
            <person name="Cheung J.K."/>
            <person name="Ravel J."/>
            <person name="Seshadri R."/>
            <person name="Deboy R.T."/>
            <person name="Ren Q."/>
            <person name="Varga J."/>
            <person name="Awad M.M."/>
            <person name="Brinkac L.M."/>
            <person name="Daugherty S.C."/>
            <person name="Haft D.H."/>
            <person name="Dodson R.J."/>
            <person name="Madupu R."/>
            <person name="Nelson W.C."/>
            <person name="Rosovitz M.J."/>
            <person name="Sullivan S.A."/>
            <person name="Khouri H."/>
            <person name="Dimitrov G.I."/>
            <person name="Watkins K.L."/>
            <person name="Mulligan S."/>
            <person name="Benton J."/>
            <person name="Radune D."/>
            <person name="Fisher D.J."/>
            <person name="Atkins H.S."/>
            <person name="Hiscox T."/>
            <person name="Jost B.H."/>
            <person name="Billington S.J."/>
            <person name="Songer J.G."/>
            <person name="McClane B.A."/>
            <person name="Titball R.W."/>
            <person name="Rood J.I."/>
            <person name="Melville S.B."/>
            <person name="Paulsen I.T."/>
        </authorList>
    </citation>
    <scope>NUCLEOTIDE SEQUENCE [LARGE SCALE GENOMIC DNA]</scope>
    <source>
        <strain evidence="13">ATCC 13124 / DSM 756 / JCM 1290 / NCIMB 6125 / NCTC 8237 / S 107 / Type A</strain>
    </source>
</reference>
<keyword evidence="13" id="KW-1185">Reference proteome</keyword>
<dbReference type="EC" id="2.7.1.180" evidence="1 10"/>
<dbReference type="InterPro" id="IPR024932">
    <property type="entry name" value="ApbE"/>
</dbReference>
<dbReference type="PANTHER" id="PTHR30040">
    <property type="entry name" value="THIAMINE BIOSYNTHESIS LIPOPROTEIN APBE"/>
    <property type="match status" value="1"/>
</dbReference>
<evidence type="ECO:0000256" key="2">
    <source>
        <dbReference type="ARBA" id="ARBA00016337"/>
    </source>
</evidence>
<protein>
    <recommendedName>
        <fullName evidence="2 10">FAD:protein FMN transferase</fullName>
        <ecNumber evidence="1 10">2.7.1.180</ecNumber>
    </recommendedName>
    <alternativeName>
        <fullName evidence="8 10">Flavin transferase</fullName>
    </alternativeName>
</protein>
<evidence type="ECO:0000256" key="6">
    <source>
        <dbReference type="ARBA" id="ARBA00022827"/>
    </source>
</evidence>
<dbReference type="STRING" id="195103.CPF_2491"/>
<name>A0A0H2YW02_CLOP1</name>
<keyword evidence="3 10" id="KW-0285">Flavoprotein</keyword>